<proteinExistence type="predicted"/>
<dbReference type="Proteomes" id="UP001139150">
    <property type="component" value="Unassembled WGS sequence"/>
</dbReference>
<dbReference type="EMBL" id="JAKRYL010000002">
    <property type="protein sequence ID" value="MCL7745977.1"/>
    <property type="molecule type" value="Genomic_DNA"/>
</dbReference>
<sequence>MDRKQAQSNIGNVVRIDEGDLGTYYGILEEVIAEPRKPWRGIVVIQGVFDLPNLVDKENHSEIPRLLYKQGETREFEGIKLSVVSDDDLPDTFEMSVNKAVRTRHFEWQREIESLKTKQDMLLHYFSTSNVNLDNFQSNKHSDVITYTFHHDGDRFILIDENEERLDLEDCPFTMKWEAQNEKMIGTYERNGIFVSEHGYRYSPKEGDLFMIDREQFDPYVILRNELEPAALSSLEKNLEHFQLTHEDLVDCHNSLLTQLLNTKDQRTFRGANFLLYKSPEGMILVQHHYERTLHHYKNDRIYDRFEFTTDQGKRAIATYTNEYSI</sequence>
<reference evidence="1" key="1">
    <citation type="submission" date="2022-02" db="EMBL/GenBank/DDBJ databases">
        <title>Halalkalibacter sp. nov. isolated from Lonar Lake, India.</title>
        <authorList>
            <person name="Joshi A."/>
            <person name="Thite S."/>
            <person name="Lodha T."/>
        </authorList>
    </citation>
    <scope>NUCLEOTIDE SEQUENCE</scope>
    <source>
        <strain evidence="1">MEB205</strain>
    </source>
</reference>
<comment type="caution">
    <text evidence="1">The sequence shown here is derived from an EMBL/GenBank/DDBJ whole genome shotgun (WGS) entry which is preliminary data.</text>
</comment>
<evidence type="ECO:0000313" key="1">
    <source>
        <dbReference type="EMBL" id="MCL7745977.1"/>
    </source>
</evidence>
<dbReference type="InterPro" id="IPR024488">
    <property type="entry name" value="DUF2777"/>
</dbReference>
<protein>
    <submittedName>
        <fullName evidence="1">DUF2777 domain-containing protein</fullName>
    </submittedName>
</protein>
<evidence type="ECO:0000313" key="2">
    <source>
        <dbReference type="Proteomes" id="UP001139150"/>
    </source>
</evidence>
<organism evidence="1 2">
    <name type="scientific">Halalkalibacter alkaliphilus</name>
    <dbReference type="NCBI Taxonomy" id="2917993"/>
    <lineage>
        <taxon>Bacteria</taxon>
        <taxon>Bacillati</taxon>
        <taxon>Bacillota</taxon>
        <taxon>Bacilli</taxon>
        <taxon>Bacillales</taxon>
        <taxon>Bacillaceae</taxon>
        <taxon>Halalkalibacter</taxon>
    </lineage>
</organism>
<gene>
    <name evidence="1" type="ORF">MF646_02465</name>
</gene>
<accession>A0A9X2CPA1</accession>
<keyword evidence="2" id="KW-1185">Reference proteome</keyword>
<dbReference type="Pfam" id="PF10949">
    <property type="entry name" value="DUF2777"/>
    <property type="match status" value="1"/>
</dbReference>
<name>A0A9X2CPA1_9BACI</name>
<dbReference type="AlphaFoldDB" id="A0A9X2CPA1"/>
<dbReference type="RefSeq" id="WP_250094908.1">
    <property type="nucleotide sequence ID" value="NZ_JAKRYL010000002.1"/>
</dbReference>